<feature type="compositionally biased region" description="Polar residues" evidence="2">
    <location>
        <begin position="92"/>
        <end position="101"/>
    </location>
</feature>
<evidence type="ECO:0000256" key="1">
    <source>
        <dbReference type="SAM" id="Coils"/>
    </source>
</evidence>
<accession>A0A078A9N8</accession>
<gene>
    <name evidence="3" type="primary">Contig17698.g18812</name>
    <name evidence="3" type="ORF">STYLEM_7576</name>
</gene>
<dbReference type="AlphaFoldDB" id="A0A078A9N8"/>
<dbReference type="InParanoid" id="A0A078A9N8"/>
<evidence type="ECO:0000313" key="3">
    <source>
        <dbReference type="EMBL" id="CDW78596.1"/>
    </source>
</evidence>
<proteinExistence type="predicted"/>
<name>A0A078A9N8_STYLE</name>
<keyword evidence="4" id="KW-1185">Reference proteome</keyword>
<evidence type="ECO:0000313" key="4">
    <source>
        <dbReference type="Proteomes" id="UP000039865"/>
    </source>
</evidence>
<dbReference type="Proteomes" id="UP000039865">
    <property type="component" value="Unassembled WGS sequence"/>
</dbReference>
<feature type="region of interest" description="Disordered" evidence="2">
    <location>
        <begin position="92"/>
        <end position="117"/>
    </location>
</feature>
<protein>
    <submittedName>
        <fullName evidence="3">Uncharacterized protein</fullName>
    </submittedName>
</protein>
<dbReference type="EMBL" id="CCKQ01007237">
    <property type="protein sequence ID" value="CDW78596.1"/>
    <property type="molecule type" value="Genomic_DNA"/>
</dbReference>
<feature type="coiled-coil region" evidence="1">
    <location>
        <begin position="131"/>
        <end position="158"/>
    </location>
</feature>
<organism evidence="3 4">
    <name type="scientific">Stylonychia lemnae</name>
    <name type="common">Ciliate</name>
    <dbReference type="NCBI Taxonomy" id="5949"/>
    <lineage>
        <taxon>Eukaryota</taxon>
        <taxon>Sar</taxon>
        <taxon>Alveolata</taxon>
        <taxon>Ciliophora</taxon>
        <taxon>Intramacronucleata</taxon>
        <taxon>Spirotrichea</taxon>
        <taxon>Stichotrichia</taxon>
        <taxon>Sporadotrichida</taxon>
        <taxon>Oxytrichidae</taxon>
        <taxon>Stylonychinae</taxon>
        <taxon>Stylonychia</taxon>
    </lineage>
</organism>
<reference evidence="3 4" key="1">
    <citation type="submission" date="2014-06" db="EMBL/GenBank/DDBJ databases">
        <authorList>
            <person name="Swart Estienne"/>
        </authorList>
    </citation>
    <scope>NUCLEOTIDE SEQUENCE [LARGE SCALE GENOMIC DNA]</scope>
    <source>
        <strain evidence="3 4">130c</strain>
    </source>
</reference>
<sequence>MLGTVKQEEESVYNFKEQLNQNQPLHLNFQLQNHPDNVRSMIDQIQEVANESQNMVAIARNLKRKVKGFHKEIQNITQNMLMNLELKLSTRISEGDQQSSPLKDESSRSTESSYGTGTMVSGFNQELEFFIDNQLNNLEFIKENMNKYKTHLQNLNEIEPPQLNLSREVYFKSQQMSQKFITLDKGIFYESMLCQLNERLIALNTKDQTHLLEIVTDTDGSQTFKIIKLFQERVRFILLHEDRLLCEGRVYNKQDNYQICVQNLGHEDISGALAITDQVLFLGHIAMVRFSLWRYNSNRKMYEMLQRKPIFVVPNKREAYFAHLMKKDFFNPELPNHLFMAFGPNSLFKVVLVADALEKSYKDRLYSNKKDMIIDYKGIESYQVDDTKKQILIVLFSMSVIILDVTNKANCALKQFDTKQDCLVLLNIFGNIQVTLNKKSIIGTYAVCDILDQGISGWLIESDGLRMIGQIKMPNTNTGEEKDSVFVLACDNKFRGSLVILQIYLC</sequence>
<keyword evidence="1" id="KW-0175">Coiled coil</keyword>
<evidence type="ECO:0000256" key="2">
    <source>
        <dbReference type="SAM" id="MobiDB-lite"/>
    </source>
</evidence>